<keyword evidence="3" id="KW-1185">Reference proteome</keyword>
<accession>A0ABP6WQ19</accession>
<dbReference type="InterPro" id="IPR045794">
    <property type="entry name" value="Trypco1"/>
</dbReference>
<dbReference type="RefSeq" id="WP_346182702.1">
    <property type="nucleotide sequence ID" value="NZ_BAABCE010000007.1"/>
</dbReference>
<reference evidence="3" key="1">
    <citation type="journal article" date="2019" name="Int. J. Syst. Evol. Microbiol.">
        <title>The Global Catalogue of Microorganisms (GCM) 10K type strain sequencing project: providing services to taxonomists for standard genome sequencing and annotation.</title>
        <authorList>
            <consortium name="The Broad Institute Genomics Platform"/>
            <consortium name="The Broad Institute Genome Sequencing Center for Infectious Disease"/>
            <person name="Wu L."/>
            <person name="Ma J."/>
        </authorList>
    </citation>
    <scope>NUCLEOTIDE SEQUENCE [LARGE SCALE GENOMIC DNA]</scope>
    <source>
        <strain evidence="3">JCM 17656</strain>
    </source>
</reference>
<comment type="caution">
    <text evidence="2">The sequence shown here is derived from an EMBL/GenBank/DDBJ whole genome shotgun (WGS) entry which is preliminary data.</text>
</comment>
<dbReference type="NCBIfam" id="NF041216">
    <property type="entry name" value="CU044_2847_fam"/>
    <property type="match status" value="1"/>
</dbReference>
<organism evidence="2 3">
    <name type="scientific">Streptomyces osmaniensis</name>
    <dbReference type="NCBI Taxonomy" id="593134"/>
    <lineage>
        <taxon>Bacteria</taxon>
        <taxon>Bacillati</taxon>
        <taxon>Actinomycetota</taxon>
        <taxon>Actinomycetes</taxon>
        <taxon>Kitasatosporales</taxon>
        <taxon>Streptomycetaceae</taxon>
        <taxon>Streptomyces</taxon>
    </lineage>
</organism>
<evidence type="ECO:0000313" key="3">
    <source>
        <dbReference type="Proteomes" id="UP001500707"/>
    </source>
</evidence>
<evidence type="ECO:0000259" key="1">
    <source>
        <dbReference type="Pfam" id="PF19493"/>
    </source>
</evidence>
<name>A0ABP6WQ19_9ACTN</name>
<evidence type="ECO:0000313" key="2">
    <source>
        <dbReference type="EMBL" id="GAA3552311.1"/>
    </source>
</evidence>
<sequence length="137" mass="14220">MDTTWLGTSALAVSMLDRGGVLTPLNRIPLEGGSSVLVEDPTGALEGPVKAGRIGEAVHELPMTLQEALEPVTKAAHAALDQLRKTRPDDITVEFGVDLGVEAGAVITKSQASCHLRVTLSWSKGGPGRPQADESAG</sequence>
<dbReference type="EMBL" id="BAABCE010000007">
    <property type="protein sequence ID" value="GAA3552311.1"/>
    <property type="molecule type" value="Genomic_DNA"/>
</dbReference>
<proteinExistence type="predicted"/>
<gene>
    <name evidence="2" type="ORF">GCM10022295_37860</name>
</gene>
<protein>
    <recommendedName>
        <fullName evidence="1">Trypsin-co-occurring domain-containing protein</fullName>
    </recommendedName>
</protein>
<dbReference type="Proteomes" id="UP001500707">
    <property type="component" value="Unassembled WGS sequence"/>
</dbReference>
<feature type="domain" description="Trypsin-co-occurring" evidence="1">
    <location>
        <begin position="28"/>
        <end position="124"/>
    </location>
</feature>
<dbReference type="Pfam" id="PF19493">
    <property type="entry name" value="Trypco1"/>
    <property type="match status" value="1"/>
</dbReference>